<feature type="region of interest" description="Disordered" evidence="1">
    <location>
        <begin position="1248"/>
        <end position="1287"/>
    </location>
</feature>
<feature type="region of interest" description="Disordered" evidence="1">
    <location>
        <begin position="365"/>
        <end position="407"/>
    </location>
</feature>
<dbReference type="Pfam" id="PF22936">
    <property type="entry name" value="Pol_BBD"/>
    <property type="match status" value="1"/>
</dbReference>
<feature type="compositionally biased region" description="Polar residues" evidence="1">
    <location>
        <begin position="752"/>
        <end position="769"/>
    </location>
</feature>
<dbReference type="EMBL" id="BKCJ010114096">
    <property type="protein sequence ID" value="GEX53524.1"/>
    <property type="molecule type" value="Genomic_DNA"/>
</dbReference>
<protein>
    <submittedName>
        <fullName evidence="4">Uncharacterized protein</fullName>
    </submittedName>
</protein>
<evidence type="ECO:0000256" key="1">
    <source>
        <dbReference type="SAM" id="MobiDB-lite"/>
    </source>
</evidence>
<feature type="compositionally biased region" description="Polar residues" evidence="1">
    <location>
        <begin position="1084"/>
        <end position="1098"/>
    </location>
</feature>
<feature type="compositionally biased region" description="Basic and acidic residues" evidence="1">
    <location>
        <begin position="375"/>
        <end position="384"/>
    </location>
</feature>
<name>A0A699H602_TANCI</name>
<feature type="compositionally biased region" description="Acidic residues" evidence="1">
    <location>
        <begin position="394"/>
        <end position="404"/>
    </location>
</feature>
<feature type="region of interest" description="Disordered" evidence="1">
    <location>
        <begin position="1157"/>
        <end position="1183"/>
    </location>
</feature>
<evidence type="ECO:0000259" key="3">
    <source>
        <dbReference type="Pfam" id="PF22936"/>
    </source>
</evidence>
<proteinExistence type="predicted"/>
<feature type="domain" description="Retrovirus-related Pol polyprotein from transposon TNT 1-94-like beta-barrel" evidence="3">
    <location>
        <begin position="538"/>
        <end position="612"/>
    </location>
</feature>
<dbReference type="Pfam" id="PF07727">
    <property type="entry name" value="RVT_2"/>
    <property type="match status" value="1"/>
</dbReference>
<dbReference type="Pfam" id="PF14223">
    <property type="entry name" value="Retrotran_gag_2"/>
    <property type="match status" value="1"/>
</dbReference>
<feature type="compositionally biased region" description="Basic and acidic residues" evidence="1">
    <location>
        <begin position="732"/>
        <end position="749"/>
    </location>
</feature>
<feature type="region of interest" description="Disordered" evidence="1">
    <location>
        <begin position="1079"/>
        <end position="1102"/>
    </location>
</feature>
<sequence length="1349" mass="151916">MRNELKAKSTLLLAIPDEHLFKFHGIKDAKTLWEAIKTRFGGNKESKKMHKTILKHQYKNFAVSRSEDTLSMNDLYNNLKVYEAEIKGQSSSGSYSQNVAFVSSDNTSSNNEAVNTAHDFFAASSQGQAFTSTYDDDVMFSFFDNQYNCPQLDNEDLEQIDTDDLEEMDPKWQVAMLTMRNVEHQGVRNRNGDNTGRVVPVETLANALVVTDGMGYDWSYQAEEGLTDFALMTFSSLGSSSSDTELGLESLEARIVVHQKNEAIFEEDIAFLKYDVKTGLGYDSQFNERDLNNKSDVFESVSDSSVNKSEEDNNQANDKYKAGEGYHVDPPLYTGNFMPPRPDMSFIGLDDSVFKSAISETVTSVHETETSTSKTSKESMEKPKTVRSSAPIIEDLESDSDDDCEIRPSIKQNKPSHTKINFVKSDEHTRKSVIKQHTYKQAENLRKRKYVFKNKGKVTGQREVRPVWNNAQRVNHQNLSNNLTHLHPRRNFIPTAVITNSGKVPVNTAKQSSPRAATSTSTARYGNPQYTLHDQGIFNSGCSRHMTGIKSFLTDYQEIDSGFVAFGGSPKGGKKFRKGKIKTGKLDFEDVYFVKELKFNLFSVSQIQNNKYSFDLKNVAPSGGNLVRGLPSKILKMTIHMLPVRKESNTKPPNRVLVTKPHNTTPYELLIGGLPNIDFMKPFGCPDTILNTLDHLGKVKGQARREKASDHEYILLPFMPSHLPFSSSTQSSDDKNADEVPGKRDEGVSKRNIGSLNINTAGSNDPSMSSLEESGIFDDVYDDREVDPSWIEAMQDELLQFKLQKVWTLVDLPNGNRAIGTKWVFRNKKNERGIVVRNKARLVTQGYTQEEGIDYDEVFAPVARIESIRSTKKFLCDEFEQMMHKRFQMSSIGELTFFLRLQVKQKDDGIFISQDKYVADILKKFDYNTMKTTSTLMDPNKALIKDVEAEDVDVHLYRSMIGSLMYLTASRPDIMFAVCAYASIEFGVTTGYCRLNAARQDLVLLGTYGSAEFHQTVDFLTSSSIQYALTIDLVEPFNDVYVTPTHTKKVFTNMKRQNRDFSGTVTSLFASMLVPQVVEGKGSGQPSELQPPSLTTPSSHKEHVATITSQLQKTHTPRRAVRTLRFLSLVVPLRSSGSGPRCQDTTLGDATVQTRFETASEKSHDPPLSKVNTSRSGEGRMEHQDDLTNFVPPSPHDSPLSRVHTHGSDEDLVIKKLQKKVKRIERKLKARTPGMTLFKIGTFKRKSFDKENKDESSSKKAVSRKKRAGLKLKPKSPKKVNVMKEQESAVDEQEKEEFRICLKIVQDELKLRLLMQVSTAESVTTASRVTTPMDVTTDDNDWSNESYNL</sequence>
<accession>A0A699H602</accession>
<feature type="compositionally biased region" description="Basic and acidic residues" evidence="1">
    <location>
        <begin position="1158"/>
        <end position="1167"/>
    </location>
</feature>
<gene>
    <name evidence="4" type="ORF">Tci_325499</name>
</gene>
<dbReference type="InterPro" id="IPR054722">
    <property type="entry name" value="PolX-like_BBD"/>
</dbReference>
<feature type="compositionally biased region" description="Basic residues" evidence="1">
    <location>
        <begin position="1261"/>
        <end position="1278"/>
    </location>
</feature>
<organism evidence="4">
    <name type="scientific">Tanacetum cinerariifolium</name>
    <name type="common">Dalmatian daisy</name>
    <name type="synonym">Chrysanthemum cinerariifolium</name>
    <dbReference type="NCBI Taxonomy" id="118510"/>
    <lineage>
        <taxon>Eukaryota</taxon>
        <taxon>Viridiplantae</taxon>
        <taxon>Streptophyta</taxon>
        <taxon>Embryophyta</taxon>
        <taxon>Tracheophyta</taxon>
        <taxon>Spermatophyta</taxon>
        <taxon>Magnoliopsida</taxon>
        <taxon>eudicotyledons</taxon>
        <taxon>Gunneridae</taxon>
        <taxon>Pentapetalae</taxon>
        <taxon>asterids</taxon>
        <taxon>campanulids</taxon>
        <taxon>Asterales</taxon>
        <taxon>Asteraceae</taxon>
        <taxon>Asteroideae</taxon>
        <taxon>Anthemideae</taxon>
        <taxon>Anthemidinae</taxon>
        <taxon>Tanacetum</taxon>
    </lineage>
</organism>
<dbReference type="InterPro" id="IPR013103">
    <property type="entry name" value="RVT_2"/>
</dbReference>
<reference evidence="4" key="1">
    <citation type="journal article" date="2019" name="Sci. Rep.">
        <title>Draft genome of Tanacetum cinerariifolium, the natural source of mosquito coil.</title>
        <authorList>
            <person name="Yamashiro T."/>
            <person name="Shiraishi A."/>
            <person name="Satake H."/>
            <person name="Nakayama K."/>
        </authorList>
    </citation>
    <scope>NUCLEOTIDE SEQUENCE</scope>
</reference>
<evidence type="ECO:0000259" key="2">
    <source>
        <dbReference type="Pfam" id="PF07727"/>
    </source>
</evidence>
<feature type="region of interest" description="Disordered" evidence="1">
    <location>
        <begin position="725"/>
        <end position="769"/>
    </location>
</feature>
<comment type="caution">
    <text evidence="4">The sequence shown here is derived from an EMBL/GenBank/DDBJ whole genome shotgun (WGS) entry which is preliminary data.</text>
</comment>
<feature type="region of interest" description="Disordered" evidence="1">
    <location>
        <begin position="505"/>
        <end position="526"/>
    </location>
</feature>
<feature type="region of interest" description="Disordered" evidence="1">
    <location>
        <begin position="298"/>
        <end position="325"/>
    </location>
</feature>
<dbReference type="PANTHER" id="PTHR11439:SF483">
    <property type="entry name" value="PEPTIDE SYNTHASE GLIP-LIKE, PUTATIVE (AFU_ORTHOLOGUE AFUA_3G12920)-RELATED"/>
    <property type="match status" value="1"/>
</dbReference>
<feature type="compositionally biased region" description="Basic and acidic residues" evidence="1">
    <location>
        <begin position="1248"/>
        <end position="1258"/>
    </location>
</feature>
<feature type="domain" description="Reverse transcriptase Ty1/copia-type" evidence="2">
    <location>
        <begin position="805"/>
        <end position="869"/>
    </location>
</feature>
<evidence type="ECO:0000313" key="4">
    <source>
        <dbReference type="EMBL" id="GEX53524.1"/>
    </source>
</evidence>
<dbReference type="PANTHER" id="PTHR11439">
    <property type="entry name" value="GAG-POL-RELATED RETROTRANSPOSON"/>
    <property type="match status" value="1"/>
</dbReference>
<feature type="compositionally biased region" description="Low complexity" evidence="1">
    <location>
        <begin position="365"/>
        <end position="374"/>
    </location>
</feature>
<feature type="compositionally biased region" description="Low complexity" evidence="1">
    <location>
        <begin position="512"/>
        <end position="524"/>
    </location>
</feature>